<feature type="region of interest" description="Disordered" evidence="1">
    <location>
        <begin position="236"/>
        <end position="308"/>
    </location>
</feature>
<feature type="region of interest" description="Disordered" evidence="1">
    <location>
        <begin position="85"/>
        <end position="208"/>
    </location>
</feature>
<accession>A0A1J7IYZ9</accession>
<feature type="compositionally biased region" description="Basic and acidic residues" evidence="1">
    <location>
        <begin position="48"/>
        <end position="59"/>
    </location>
</feature>
<evidence type="ECO:0000256" key="1">
    <source>
        <dbReference type="SAM" id="MobiDB-lite"/>
    </source>
</evidence>
<feature type="region of interest" description="Disordered" evidence="1">
    <location>
        <begin position="29"/>
        <end position="72"/>
    </location>
</feature>
<dbReference type="AlphaFoldDB" id="A0A1J7IYZ9"/>
<dbReference type="Proteomes" id="UP000182658">
    <property type="component" value="Unassembled WGS sequence"/>
</dbReference>
<dbReference type="InParanoid" id="A0A1J7IYZ9"/>
<evidence type="ECO:0000313" key="3">
    <source>
        <dbReference type="Proteomes" id="UP000182658"/>
    </source>
</evidence>
<protein>
    <submittedName>
        <fullName evidence="2">Uncharacterized protein</fullName>
    </submittedName>
</protein>
<feature type="compositionally biased region" description="Polar residues" evidence="1">
    <location>
        <begin position="122"/>
        <end position="142"/>
    </location>
</feature>
<gene>
    <name evidence="2" type="ORF">CONLIGDRAFT_650787</name>
</gene>
<name>A0A1J7IYZ9_9PEZI</name>
<sequence length="346" mass="38494">MQIQQIARYGVFRAQINRSIERSPFDKPFARVSSSTSISSSFSSIQRDSSDFLPRRRLPDSPPSICHQANEKDLDFLNPARFPSTQRARTRKLINLTSQTSIPPRKPSKMANQPNELPDGPPSQSGQSDSRNKPLASQNSQDIAHPVHPRPEKLGVNVNLTTIRYLDELSDGDDEDPDGPKPTNGCPGGSIGCSSPRREPSPRRQPYLADEDDDLEMTGHRQLPHCERPFPEITSHREIKPERPSFAPFAPGGDSFDREQSAYPTGTPFNRRTGSPYESKPRTCIKRSEVGQSDPTYPDPQDLGMVSDGKTLGFTDVMAFQERIHSFTGYPKDLAGPESDFCSTLL</sequence>
<dbReference type="EMBL" id="KV875171">
    <property type="protein sequence ID" value="OIW22108.1"/>
    <property type="molecule type" value="Genomic_DNA"/>
</dbReference>
<proteinExistence type="predicted"/>
<feature type="compositionally biased region" description="Acidic residues" evidence="1">
    <location>
        <begin position="168"/>
        <end position="177"/>
    </location>
</feature>
<keyword evidence="3" id="KW-1185">Reference proteome</keyword>
<feature type="compositionally biased region" description="Low complexity" evidence="1">
    <location>
        <begin position="33"/>
        <end position="47"/>
    </location>
</feature>
<organism evidence="2 3">
    <name type="scientific">Coniochaeta ligniaria NRRL 30616</name>
    <dbReference type="NCBI Taxonomy" id="1408157"/>
    <lineage>
        <taxon>Eukaryota</taxon>
        <taxon>Fungi</taxon>
        <taxon>Dikarya</taxon>
        <taxon>Ascomycota</taxon>
        <taxon>Pezizomycotina</taxon>
        <taxon>Sordariomycetes</taxon>
        <taxon>Sordariomycetidae</taxon>
        <taxon>Coniochaetales</taxon>
        <taxon>Coniochaetaceae</taxon>
        <taxon>Coniochaeta</taxon>
    </lineage>
</organism>
<reference evidence="2 3" key="1">
    <citation type="submission" date="2016-10" db="EMBL/GenBank/DDBJ databases">
        <title>Draft genome sequence of Coniochaeta ligniaria NRRL30616, a lignocellulolytic fungus for bioabatement of inhibitors in plant biomass hydrolysates.</title>
        <authorList>
            <consortium name="DOE Joint Genome Institute"/>
            <person name="Jimenez D.J."/>
            <person name="Hector R.E."/>
            <person name="Riley R."/>
            <person name="Sun H."/>
            <person name="Grigoriev I.V."/>
            <person name="Van Elsas J.D."/>
            <person name="Nichols N.N."/>
        </authorList>
    </citation>
    <scope>NUCLEOTIDE SEQUENCE [LARGE SCALE GENOMIC DNA]</scope>
    <source>
        <strain evidence="2 3">NRRL 30616</strain>
    </source>
</reference>
<evidence type="ECO:0000313" key="2">
    <source>
        <dbReference type="EMBL" id="OIW22108.1"/>
    </source>
</evidence>
<feature type="compositionally biased region" description="Polar residues" evidence="1">
    <location>
        <begin position="262"/>
        <end position="273"/>
    </location>
</feature>